<dbReference type="AlphaFoldDB" id="A0A7J0FKF3"/>
<comment type="caution">
    <text evidence="1">The sequence shown here is derived from an EMBL/GenBank/DDBJ whole genome shotgun (WGS) entry which is preliminary data.</text>
</comment>
<name>A0A7J0FKF3_9ERIC</name>
<protein>
    <submittedName>
        <fullName evidence="1">Uncharacterized protein</fullName>
    </submittedName>
</protein>
<keyword evidence="2" id="KW-1185">Reference proteome</keyword>
<proteinExistence type="predicted"/>
<reference evidence="1 2" key="1">
    <citation type="submission" date="2019-07" db="EMBL/GenBank/DDBJ databases">
        <title>De Novo Assembly of kiwifruit Actinidia rufa.</title>
        <authorList>
            <person name="Sugita-Konishi S."/>
            <person name="Sato K."/>
            <person name="Mori E."/>
            <person name="Abe Y."/>
            <person name="Kisaki G."/>
            <person name="Hamano K."/>
            <person name="Suezawa K."/>
            <person name="Otani M."/>
            <person name="Fukuda T."/>
            <person name="Manabe T."/>
            <person name="Gomi K."/>
            <person name="Tabuchi M."/>
            <person name="Akimitsu K."/>
            <person name="Kataoka I."/>
        </authorList>
    </citation>
    <scope>NUCLEOTIDE SEQUENCE [LARGE SCALE GENOMIC DNA]</scope>
    <source>
        <strain evidence="2">cv. Fuchu</strain>
    </source>
</reference>
<evidence type="ECO:0000313" key="1">
    <source>
        <dbReference type="EMBL" id="GFY99175.1"/>
    </source>
</evidence>
<dbReference type="EMBL" id="BJWL01000013">
    <property type="protein sequence ID" value="GFY99175.1"/>
    <property type="molecule type" value="Genomic_DNA"/>
</dbReference>
<sequence length="182" mass="19320">MVAYYYVATIEEVGTTHGNELGRGGGDDADVYVPQGNKLGGGEVKGVVGAEGPANRRTPNACSAASVAFPFNGRSLPFSMTVRWPSPLMAVHSFSTHPCKLKRHCPCLCIPTLLVFLSLQLSPRIRIDGLRVLSLWVFCCRGMSKAVEASGNCPLEIVSSLVGQSSMHAIDSSASVPKNSLI</sequence>
<gene>
    <name evidence="1" type="ORF">Acr_13g0005760</name>
</gene>
<organism evidence="1 2">
    <name type="scientific">Actinidia rufa</name>
    <dbReference type="NCBI Taxonomy" id="165716"/>
    <lineage>
        <taxon>Eukaryota</taxon>
        <taxon>Viridiplantae</taxon>
        <taxon>Streptophyta</taxon>
        <taxon>Embryophyta</taxon>
        <taxon>Tracheophyta</taxon>
        <taxon>Spermatophyta</taxon>
        <taxon>Magnoliopsida</taxon>
        <taxon>eudicotyledons</taxon>
        <taxon>Gunneridae</taxon>
        <taxon>Pentapetalae</taxon>
        <taxon>asterids</taxon>
        <taxon>Ericales</taxon>
        <taxon>Actinidiaceae</taxon>
        <taxon>Actinidia</taxon>
    </lineage>
</organism>
<accession>A0A7J0FKF3</accession>
<dbReference type="Proteomes" id="UP000585474">
    <property type="component" value="Unassembled WGS sequence"/>
</dbReference>
<evidence type="ECO:0000313" key="2">
    <source>
        <dbReference type="Proteomes" id="UP000585474"/>
    </source>
</evidence>